<dbReference type="InterPro" id="IPR012946">
    <property type="entry name" value="X8"/>
</dbReference>
<keyword evidence="8" id="KW-0449">Lipoprotein</keyword>
<keyword evidence="2" id="KW-1003">Cell membrane</keyword>
<evidence type="ECO:0000256" key="7">
    <source>
        <dbReference type="ARBA" id="ARBA00023180"/>
    </source>
</evidence>
<evidence type="ECO:0000256" key="1">
    <source>
        <dbReference type="ARBA" id="ARBA00004609"/>
    </source>
</evidence>
<protein>
    <recommendedName>
        <fullName evidence="9">X8 domain-containing protein</fullName>
    </recommendedName>
</protein>
<dbReference type="Gramene" id="Manes.08G067900.1.v8.1">
    <property type="protein sequence ID" value="Manes.08G067900.1.v8.1.CDS"/>
    <property type="gene ID" value="Manes.08G067900.v8.1"/>
</dbReference>
<accession>A0A2C9VE17</accession>
<sequence length="228" mass="24940">MEPRLQHVKISICAVLIGSILLLSDARLFGEQRMLEPTEFEPYALPPLESQPTLIPTPPFTVVSPPPSSNFPIKSPPNNFAIPPMYTPIARPPEYELNPPSIPPRPHYHGLSPPIYQPPLVHPPITAFPSPPPHKKPKFAVWCVAKPTLPEPIIQAALDYACGSGADCKSIQPNGLCFQPNNLVAHASYAFNSYWQKKKIAGGTCDFGGTAMLVTVDPSYDNCHFVSN</sequence>
<dbReference type="PANTHER" id="PTHR31044:SF118">
    <property type="entry name" value="MAJOR POLLEN ALLERGEN OLE E 10-LIKE"/>
    <property type="match status" value="1"/>
</dbReference>
<dbReference type="Gene3D" id="1.20.58.1040">
    <property type="match status" value="1"/>
</dbReference>
<dbReference type="GO" id="GO:0009506">
    <property type="term" value="C:plasmodesma"/>
    <property type="evidence" value="ECO:0007669"/>
    <property type="project" value="UniProtKB-ARBA"/>
</dbReference>
<dbReference type="EMBL" id="CM004394">
    <property type="protein sequence ID" value="OAY43405.1"/>
    <property type="molecule type" value="Genomic_DNA"/>
</dbReference>
<dbReference type="AlphaFoldDB" id="A0A2C9VE17"/>
<dbReference type="FunFam" id="1.20.58.1040:FF:000001">
    <property type="entry name" value="Glucan endo-1,3-beta-glucosidase 4"/>
    <property type="match status" value="1"/>
</dbReference>
<dbReference type="OrthoDB" id="421038at2759"/>
<proteinExistence type="predicted"/>
<keyword evidence="3" id="KW-0336">GPI-anchor</keyword>
<dbReference type="Proteomes" id="UP000091857">
    <property type="component" value="Chromosome 8"/>
</dbReference>
<dbReference type="GO" id="GO:0005886">
    <property type="term" value="C:plasma membrane"/>
    <property type="evidence" value="ECO:0007669"/>
    <property type="project" value="UniProtKB-SubCell"/>
</dbReference>
<evidence type="ECO:0000313" key="11">
    <source>
        <dbReference type="Proteomes" id="UP000091857"/>
    </source>
</evidence>
<dbReference type="SMART" id="SM00768">
    <property type="entry name" value="X8"/>
    <property type="match status" value="1"/>
</dbReference>
<keyword evidence="11" id="KW-1185">Reference proteome</keyword>
<name>A0A2C9VE17_MANES</name>
<evidence type="ECO:0000256" key="2">
    <source>
        <dbReference type="ARBA" id="ARBA00022475"/>
    </source>
</evidence>
<keyword evidence="4" id="KW-0732">Signal</keyword>
<evidence type="ECO:0000259" key="9">
    <source>
        <dbReference type="SMART" id="SM00768"/>
    </source>
</evidence>
<reference evidence="11" key="1">
    <citation type="journal article" date="2016" name="Nat. Biotechnol.">
        <title>Sequencing wild and cultivated cassava and related species reveals extensive interspecific hybridization and genetic diversity.</title>
        <authorList>
            <person name="Bredeson J.V."/>
            <person name="Lyons J.B."/>
            <person name="Prochnik S.E."/>
            <person name="Wu G.A."/>
            <person name="Ha C.M."/>
            <person name="Edsinger-Gonzales E."/>
            <person name="Grimwood J."/>
            <person name="Schmutz J."/>
            <person name="Rabbi I.Y."/>
            <person name="Egesi C."/>
            <person name="Nauluvula P."/>
            <person name="Lebot V."/>
            <person name="Ndunguru J."/>
            <person name="Mkamilo G."/>
            <person name="Bart R.S."/>
            <person name="Setter T.L."/>
            <person name="Gleadow R.M."/>
            <person name="Kulakow P."/>
            <person name="Ferguson M.E."/>
            <person name="Rounsley S."/>
            <person name="Rokhsar D.S."/>
        </authorList>
    </citation>
    <scope>NUCLEOTIDE SEQUENCE [LARGE SCALE GENOMIC DNA]</scope>
    <source>
        <strain evidence="11">cv. AM560-2</strain>
    </source>
</reference>
<keyword evidence="5" id="KW-0472">Membrane</keyword>
<keyword evidence="7" id="KW-0325">Glycoprotein</keyword>
<evidence type="ECO:0000256" key="4">
    <source>
        <dbReference type="ARBA" id="ARBA00022729"/>
    </source>
</evidence>
<evidence type="ECO:0000256" key="3">
    <source>
        <dbReference type="ARBA" id="ARBA00022622"/>
    </source>
</evidence>
<organism evidence="10 11">
    <name type="scientific">Manihot esculenta</name>
    <name type="common">Cassava</name>
    <name type="synonym">Jatropha manihot</name>
    <dbReference type="NCBI Taxonomy" id="3983"/>
    <lineage>
        <taxon>Eukaryota</taxon>
        <taxon>Viridiplantae</taxon>
        <taxon>Streptophyta</taxon>
        <taxon>Embryophyta</taxon>
        <taxon>Tracheophyta</taxon>
        <taxon>Spermatophyta</taxon>
        <taxon>Magnoliopsida</taxon>
        <taxon>eudicotyledons</taxon>
        <taxon>Gunneridae</taxon>
        <taxon>Pentapetalae</taxon>
        <taxon>rosids</taxon>
        <taxon>fabids</taxon>
        <taxon>Malpighiales</taxon>
        <taxon>Euphorbiaceae</taxon>
        <taxon>Crotonoideae</taxon>
        <taxon>Manihoteae</taxon>
        <taxon>Manihot</taxon>
    </lineage>
</organism>
<dbReference type="PANTHER" id="PTHR31044">
    <property type="entry name" value="BETA-1,3 GLUCANASE"/>
    <property type="match status" value="1"/>
</dbReference>
<comment type="subcellular location">
    <subcellularLocation>
        <location evidence="1">Cell membrane</location>
        <topology evidence="1">Lipid-anchor</topology>
        <topology evidence="1">GPI-anchor</topology>
    </subcellularLocation>
</comment>
<evidence type="ECO:0000313" key="10">
    <source>
        <dbReference type="EMBL" id="OAY43405.1"/>
    </source>
</evidence>
<dbReference type="Pfam" id="PF07983">
    <property type="entry name" value="X8"/>
    <property type="match status" value="1"/>
</dbReference>
<evidence type="ECO:0000256" key="5">
    <source>
        <dbReference type="ARBA" id="ARBA00023136"/>
    </source>
</evidence>
<evidence type="ECO:0000256" key="6">
    <source>
        <dbReference type="ARBA" id="ARBA00023157"/>
    </source>
</evidence>
<dbReference type="InterPro" id="IPR044788">
    <property type="entry name" value="X8_dom_prot"/>
</dbReference>
<gene>
    <name evidence="10" type="ORF">MANES_08G067900v8</name>
</gene>
<dbReference type="GO" id="GO:0098552">
    <property type="term" value="C:side of membrane"/>
    <property type="evidence" value="ECO:0007669"/>
    <property type="project" value="UniProtKB-KW"/>
</dbReference>
<dbReference type="PRINTS" id="PR01217">
    <property type="entry name" value="PRICHEXTENSN"/>
</dbReference>
<keyword evidence="6" id="KW-1015">Disulfide bond</keyword>
<comment type="caution">
    <text evidence="10">The sequence shown here is derived from an EMBL/GenBank/DDBJ whole genome shotgun (WGS) entry which is preliminary data.</text>
</comment>
<evidence type="ECO:0000256" key="8">
    <source>
        <dbReference type="ARBA" id="ARBA00023288"/>
    </source>
</evidence>
<feature type="domain" description="X8" evidence="9">
    <location>
        <begin position="141"/>
        <end position="225"/>
    </location>
</feature>